<gene>
    <name evidence="2" type="ORF">AVDCRST_MAG52-2093</name>
</gene>
<protein>
    <submittedName>
        <fullName evidence="2">Uncharacterized protein</fullName>
    </submittedName>
</protein>
<evidence type="ECO:0000313" key="2">
    <source>
        <dbReference type="EMBL" id="CAA9251357.1"/>
    </source>
</evidence>
<accession>A0A6J4IGE6</accession>
<proteinExistence type="predicted"/>
<sequence>MAHRRRRPACRAPRERLDGVRMQMMRHACVGVHSSSTRSGVENVRPSPDGLTD</sequence>
<dbReference type="AlphaFoldDB" id="A0A6J4IGE6"/>
<feature type="region of interest" description="Disordered" evidence="1">
    <location>
        <begin position="31"/>
        <end position="53"/>
    </location>
</feature>
<organism evidence="2">
    <name type="scientific">uncultured Blastococcus sp</name>
    <dbReference type="NCBI Taxonomy" id="217144"/>
    <lineage>
        <taxon>Bacteria</taxon>
        <taxon>Bacillati</taxon>
        <taxon>Actinomycetota</taxon>
        <taxon>Actinomycetes</taxon>
        <taxon>Geodermatophilales</taxon>
        <taxon>Geodermatophilaceae</taxon>
        <taxon>Blastococcus</taxon>
        <taxon>environmental samples</taxon>
    </lineage>
</organism>
<reference evidence="2" key="1">
    <citation type="submission" date="2020-02" db="EMBL/GenBank/DDBJ databases">
        <authorList>
            <person name="Meier V. D."/>
        </authorList>
    </citation>
    <scope>NUCLEOTIDE SEQUENCE</scope>
    <source>
        <strain evidence="2">AVDCRST_MAG52</strain>
    </source>
</reference>
<name>A0A6J4IGE6_9ACTN</name>
<evidence type="ECO:0000256" key="1">
    <source>
        <dbReference type="SAM" id="MobiDB-lite"/>
    </source>
</evidence>
<dbReference type="EMBL" id="CADCTN010000152">
    <property type="protein sequence ID" value="CAA9251357.1"/>
    <property type="molecule type" value="Genomic_DNA"/>
</dbReference>